<feature type="transmembrane region" description="Helical" evidence="1">
    <location>
        <begin position="20"/>
        <end position="37"/>
    </location>
</feature>
<keyword evidence="1" id="KW-1133">Transmembrane helix</keyword>
<comment type="caution">
    <text evidence="2">The sequence shown here is derived from an EMBL/GenBank/DDBJ whole genome shotgun (WGS) entry which is preliminary data.</text>
</comment>
<sequence length="86" mass="9792">MNNELFRGIGKNMRIYRKGILLILAVFFALGTVYLGKDFTFWEESQSNMLLAITGGLLTIAYRLALGAFVKERLDTENHTARSYEV</sequence>
<evidence type="ECO:0000256" key="1">
    <source>
        <dbReference type="SAM" id="Phobius"/>
    </source>
</evidence>
<dbReference type="RefSeq" id="WP_371837088.1">
    <property type="nucleotide sequence ID" value="NZ_JBGMEK010000001.1"/>
</dbReference>
<feature type="transmembrane region" description="Helical" evidence="1">
    <location>
        <begin position="49"/>
        <end position="70"/>
    </location>
</feature>
<name>A0ABV4NTP5_9GAMM</name>
<reference evidence="2 3" key="1">
    <citation type="submission" date="2024-08" db="EMBL/GenBank/DDBJ databases">
        <authorList>
            <person name="Ishaq N."/>
        </authorList>
    </citation>
    <scope>NUCLEOTIDE SEQUENCE [LARGE SCALE GENOMIC DNA]</scope>
    <source>
        <strain evidence="2 3">DSM 18651</strain>
    </source>
</reference>
<evidence type="ECO:0000313" key="3">
    <source>
        <dbReference type="Proteomes" id="UP001569428"/>
    </source>
</evidence>
<accession>A0ABV4NTP5</accession>
<proteinExistence type="predicted"/>
<gene>
    <name evidence="2" type="ORF">ACCI49_00945</name>
</gene>
<keyword evidence="3" id="KW-1185">Reference proteome</keyword>
<keyword evidence="1" id="KW-0472">Membrane</keyword>
<dbReference type="EMBL" id="JBGMEK010000001">
    <property type="protein sequence ID" value="MFA0809471.1"/>
    <property type="molecule type" value="Genomic_DNA"/>
</dbReference>
<keyword evidence="1" id="KW-0812">Transmembrane</keyword>
<dbReference type="Proteomes" id="UP001569428">
    <property type="component" value="Unassembled WGS sequence"/>
</dbReference>
<organism evidence="2 3">
    <name type="scientific">Microbulbifer epialgicus</name>
    <dbReference type="NCBI Taxonomy" id="393907"/>
    <lineage>
        <taxon>Bacteria</taxon>
        <taxon>Pseudomonadati</taxon>
        <taxon>Pseudomonadota</taxon>
        <taxon>Gammaproteobacteria</taxon>
        <taxon>Cellvibrionales</taxon>
        <taxon>Microbulbiferaceae</taxon>
        <taxon>Microbulbifer</taxon>
    </lineage>
</organism>
<evidence type="ECO:0000313" key="2">
    <source>
        <dbReference type="EMBL" id="MFA0809471.1"/>
    </source>
</evidence>
<protein>
    <submittedName>
        <fullName evidence="2">Uncharacterized protein</fullName>
    </submittedName>
</protein>